<dbReference type="InterPro" id="IPR051287">
    <property type="entry name" value="TCR_variable_region"/>
</dbReference>
<dbReference type="GeneTree" id="ENSGT01030000234557"/>
<evidence type="ECO:0000313" key="7">
    <source>
        <dbReference type="Ensembl" id="ENSPKIP00000000640.1"/>
    </source>
</evidence>
<dbReference type="Gene3D" id="2.60.40.10">
    <property type="entry name" value="Immunoglobulins"/>
    <property type="match status" value="1"/>
</dbReference>
<keyword evidence="4" id="KW-0393">Immunoglobulin domain</keyword>
<reference evidence="7" key="2">
    <citation type="submission" date="2025-09" db="UniProtKB">
        <authorList>
            <consortium name="Ensembl"/>
        </authorList>
    </citation>
    <scope>IDENTIFICATION</scope>
</reference>
<evidence type="ECO:0000256" key="3">
    <source>
        <dbReference type="ARBA" id="ARBA00023170"/>
    </source>
</evidence>
<dbReference type="InterPro" id="IPR007110">
    <property type="entry name" value="Ig-like_dom"/>
</dbReference>
<evidence type="ECO:0000259" key="6">
    <source>
        <dbReference type="PROSITE" id="PS50835"/>
    </source>
</evidence>
<dbReference type="InterPro" id="IPR013783">
    <property type="entry name" value="Ig-like_fold"/>
</dbReference>
<dbReference type="Proteomes" id="UP000261540">
    <property type="component" value="Unplaced"/>
</dbReference>
<accession>A0A3B3Q4R3</accession>
<feature type="domain" description="Ig-like" evidence="6">
    <location>
        <begin position="26"/>
        <end position="122"/>
    </location>
</feature>
<keyword evidence="5" id="KW-1279">T cell receptor</keyword>
<keyword evidence="5" id="KW-0391">Immunity</keyword>
<keyword evidence="3" id="KW-0675">Receptor</keyword>
<proteinExistence type="predicted"/>
<dbReference type="AlphaFoldDB" id="A0A3B3Q4R3"/>
<keyword evidence="1" id="KW-0732">Signal</keyword>
<protein>
    <recommendedName>
        <fullName evidence="6">Ig-like domain-containing protein</fullName>
    </recommendedName>
</protein>
<reference evidence="7" key="1">
    <citation type="submission" date="2025-08" db="UniProtKB">
        <authorList>
            <consortium name="Ensembl"/>
        </authorList>
    </citation>
    <scope>IDENTIFICATION</scope>
</reference>
<dbReference type="SMART" id="SM00406">
    <property type="entry name" value="IGv"/>
    <property type="match status" value="1"/>
</dbReference>
<evidence type="ECO:0000256" key="1">
    <source>
        <dbReference type="ARBA" id="ARBA00022729"/>
    </source>
</evidence>
<evidence type="ECO:0000313" key="8">
    <source>
        <dbReference type="Proteomes" id="UP000261540"/>
    </source>
</evidence>
<dbReference type="PANTHER" id="PTHR19367:SF18">
    <property type="entry name" value="T CELL RECEPTOR ALPHA VARIABLE 16"/>
    <property type="match status" value="1"/>
</dbReference>
<name>A0A3B3Q4R3_9TELE</name>
<evidence type="ECO:0000256" key="4">
    <source>
        <dbReference type="ARBA" id="ARBA00023319"/>
    </source>
</evidence>
<dbReference type="Ensembl" id="ENSPKIT00000024538.1">
    <property type="protein sequence ID" value="ENSPKIP00000000640.1"/>
    <property type="gene ID" value="ENSPKIG00000019225.1"/>
</dbReference>
<dbReference type="InterPro" id="IPR013106">
    <property type="entry name" value="Ig_V-set"/>
</dbReference>
<dbReference type="InterPro" id="IPR036179">
    <property type="entry name" value="Ig-like_dom_sf"/>
</dbReference>
<dbReference type="GO" id="GO:0002250">
    <property type="term" value="P:adaptive immune response"/>
    <property type="evidence" value="ECO:0007669"/>
    <property type="project" value="UniProtKB-KW"/>
</dbReference>
<dbReference type="SUPFAM" id="SSF48726">
    <property type="entry name" value="Immunoglobulin"/>
    <property type="match status" value="1"/>
</dbReference>
<keyword evidence="8" id="KW-1185">Reference proteome</keyword>
<evidence type="ECO:0000256" key="2">
    <source>
        <dbReference type="ARBA" id="ARBA00023130"/>
    </source>
</evidence>
<sequence length="122" mass="13951">AVTASLKIYMNADKVDQSRKLINPPEGDKAVLTLTINCNYETSTSGTYDLFWYIQYPNEAPKYMLRRGSYDKGAVAEEYEERFNASLDKTAKTVPLTVQNVQLSDSAVYYCALSERFSYRFK</sequence>
<keyword evidence="2" id="KW-1064">Adaptive immunity</keyword>
<dbReference type="PANTHER" id="PTHR19367">
    <property type="entry name" value="T-CELL RECEPTOR ALPHA CHAIN V REGION"/>
    <property type="match status" value="1"/>
</dbReference>
<organism evidence="7 8">
    <name type="scientific">Paramormyrops kingsleyae</name>
    <dbReference type="NCBI Taxonomy" id="1676925"/>
    <lineage>
        <taxon>Eukaryota</taxon>
        <taxon>Metazoa</taxon>
        <taxon>Chordata</taxon>
        <taxon>Craniata</taxon>
        <taxon>Vertebrata</taxon>
        <taxon>Euteleostomi</taxon>
        <taxon>Actinopterygii</taxon>
        <taxon>Neopterygii</taxon>
        <taxon>Teleostei</taxon>
        <taxon>Osteoglossocephala</taxon>
        <taxon>Osteoglossomorpha</taxon>
        <taxon>Osteoglossiformes</taxon>
        <taxon>Mormyridae</taxon>
        <taxon>Paramormyrops</taxon>
    </lineage>
</organism>
<evidence type="ECO:0000256" key="5">
    <source>
        <dbReference type="ARBA" id="ARBA00043266"/>
    </source>
</evidence>
<dbReference type="PROSITE" id="PS50835">
    <property type="entry name" value="IG_LIKE"/>
    <property type="match status" value="1"/>
</dbReference>
<dbReference type="GO" id="GO:0042101">
    <property type="term" value="C:T cell receptor complex"/>
    <property type="evidence" value="ECO:0007669"/>
    <property type="project" value="UniProtKB-KW"/>
</dbReference>
<dbReference type="Pfam" id="PF07686">
    <property type="entry name" value="V-set"/>
    <property type="match status" value="1"/>
</dbReference>